<keyword evidence="2" id="KW-1185">Reference proteome</keyword>
<proteinExistence type="predicted"/>
<comment type="caution">
    <text evidence="1">The sequence shown here is derived from an EMBL/GenBank/DDBJ whole genome shotgun (WGS) entry which is preliminary data.</text>
</comment>
<dbReference type="EMBL" id="MU273475">
    <property type="protein sequence ID" value="KAI0036098.1"/>
    <property type="molecule type" value="Genomic_DNA"/>
</dbReference>
<accession>A0ACB8QX45</accession>
<sequence>SSGPDPLCHPSTSEAAGVNKAQEEITHTDHFACADAVDVPLLLRVSRATLLDRVRLCGADTLLDERWICRIRGPKHGTYRVHIEYAAHPARTGCPDPGRPVALNKARGVPGLMTILER</sequence>
<protein>
    <submittedName>
        <fullName evidence="1">Uncharacterized protein</fullName>
    </submittedName>
</protein>
<evidence type="ECO:0000313" key="1">
    <source>
        <dbReference type="EMBL" id="KAI0036098.1"/>
    </source>
</evidence>
<reference evidence="1" key="2">
    <citation type="journal article" date="2022" name="New Phytol.">
        <title>Evolutionary transition to the ectomycorrhizal habit in the genomes of a hyperdiverse lineage of mushroom-forming fungi.</title>
        <authorList>
            <person name="Looney B."/>
            <person name="Miyauchi S."/>
            <person name="Morin E."/>
            <person name="Drula E."/>
            <person name="Courty P.E."/>
            <person name="Kohler A."/>
            <person name="Kuo A."/>
            <person name="LaButti K."/>
            <person name="Pangilinan J."/>
            <person name="Lipzen A."/>
            <person name="Riley R."/>
            <person name="Andreopoulos W."/>
            <person name="He G."/>
            <person name="Johnson J."/>
            <person name="Nolan M."/>
            <person name="Tritt A."/>
            <person name="Barry K.W."/>
            <person name="Grigoriev I.V."/>
            <person name="Nagy L.G."/>
            <person name="Hibbett D."/>
            <person name="Henrissat B."/>
            <person name="Matheny P.B."/>
            <person name="Labbe J."/>
            <person name="Martin F.M."/>
        </authorList>
    </citation>
    <scope>NUCLEOTIDE SEQUENCE</scope>
    <source>
        <strain evidence="1">EC-137</strain>
    </source>
</reference>
<dbReference type="Proteomes" id="UP000814128">
    <property type="component" value="Unassembled WGS sequence"/>
</dbReference>
<feature type="non-terminal residue" evidence="1">
    <location>
        <position position="118"/>
    </location>
</feature>
<reference evidence="1" key="1">
    <citation type="submission" date="2021-02" db="EMBL/GenBank/DDBJ databases">
        <authorList>
            <consortium name="DOE Joint Genome Institute"/>
            <person name="Ahrendt S."/>
            <person name="Looney B.P."/>
            <person name="Miyauchi S."/>
            <person name="Morin E."/>
            <person name="Drula E."/>
            <person name="Courty P.E."/>
            <person name="Chicoki N."/>
            <person name="Fauchery L."/>
            <person name="Kohler A."/>
            <person name="Kuo A."/>
            <person name="Labutti K."/>
            <person name="Pangilinan J."/>
            <person name="Lipzen A."/>
            <person name="Riley R."/>
            <person name="Andreopoulos W."/>
            <person name="He G."/>
            <person name="Johnson J."/>
            <person name="Barry K.W."/>
            <person name="Grigoriev I.V."/>
            <person name="Nagy L."/>
            <person name="Hibbett D."/>
            <person name="Henrissat B."/>
            <person name="Matheny P.B."/>
            <person name="Labbe J."/>
            <person name="Martin F."/>
        </authorList>
    </citation>
    <scope>NUCLEOTIDE SEQUENCE</scope>
    <source>
        <strain evidence="1">EC-137</strain>
    </source>
</reference>
<gene>
    <name evidence="1" type="ORF">K488DRAFT_17837</name>
</gene>
<feature type="non-terminal residue" evidence="1">
    <location>
        <position position="1"/>
    </location>
</feature>
<evidence type="ECO:0000313" key="2">
    <source>
        <dbReference type="Proteomes" id="UP000814128"/>
    </source>
</evidence>
<name>A0ACB8QX45_9AGAM</name>
<organism evidence="1 2">
    <name type="scientific">Vararia minispora EC-137</name>
    <dbReference type="NCBI Taxonomy" id="1314806"/>
    <lineage>
        <taxon>Eukaryota</taxon>
        <taxon>Fungi</taxon>
        <taxon>Dikarya</taxon>
        <taxon>Basidiomycota</taxon>
        <taxon>Agaricomycotina</taxon>
        <taxon>Agaricomycetes</taxon>
        <taxon>Russulales</taxon>
        <taxon>Lachnocladiaceae</taxon>
        <taxon>Vararia</taxon>
    </lineage>
</organism>